<evidence type="ECO:0000256" key="2">
    <source>
        <dbReference type="ARBA" id="ARBA00023157"/>
    </source>
</evidence>
<sequence>MRGTLLAIGFLAVATATKNPNCTDGLYMIVARGTGEPAAASKDGLYPENSGSPGYLAQLIAAQIKDSSIMGVEYAATLNDYVQSENDGANVMLQLANEYHSSCPGSKMALLGYSQGAQLVSDVLCGGAGGDFNHNAPLSPDVVKNSGQCLLFFRESAQADLDLVIAAVLFGDPTHIANTTYDRGTSVHNGIFSRTNNTVCKKYTDRMTSWCDKGDRFCDAGHVDAVHGLYLQRYNSTMVQYVVERWQNLTAFSATATVTSTSSRSSGGSTSTKTASPTNSESSRPSTGIASGLTLPGWPLVLLSCGIFFI</sequence>
<dbReference type="Proteomes" id="UP001147747">
    <property type="component" value="Unassembled WGS sequence"/>
</dbReference>
<keyword evidence="6" id="KW-1185">Reference proteome</keyword>
<feature type="signal peptide" evidence="4">
    <location>
        <begin position="1"/>
        <end position="16"/>
    </location>
</feature>
<reference evidence="5" key="2">
    <citation type="journal article" date="2023" name="IMA Fungus">
        <title>Comparative genomic study of the Penicillium genus elucidates a diverse pangenome and 15 lateral gene transfer events.</title>
        <authorList>
            <person name="Petersen C."/>
            <person name="Sorensen T."/>
            <person name="Nielsen M.R."/>
            <person name="Sondergaard T.E."/>
            <person name="Sorensen J.L."/>
            <person name="Fitzpatrick D.A."/>
            <person name="Frisvad J.C."/>
            <person name="Nielsen K.L."/>
        </authorList>
    </citation>
    <scope>NUCLEOTIDE SEQUENCE</scope>
    <source>
        <strain evidence="5">IBT 29677</strain>
    </source>
</reference>
<evidence type="ECO:0008006" key="7">
    <source>
        <dbReference type="Google" id="ProtNLM"/>
    </source>
</evidence>
<accession>A0A9W9W748</accession>
<evidence type="ECO:0000313" key="5">
    <source>
        <dbReference type="EMBL" id="KAJ5407569.1"/>
    </source>
</evidence>
<dbReference type="EMBL" id="JAPZBU010000004">
    <property type="protein sequence ID" value="KAJ5407569.1"/>
    <property type="molecule type" value="Genomic_DNA"/>
</dbReference>
<dbReference type="RefSeq" id="XP_056491884.1">
    <property type="nucleotide sequence ID" value="XM_056626089.1"/>
</dbReference>
<dbReference type="Gene3D" id="3.40.50.1820">
    <property type="entry name" value="alpha/beta hydrolase"/>
    <property type="match status" value="1"/>
</dbReference>
<dbReference type="InterPro" id="IPR029058">
    <property type="entry name" value="AB_hydrolase_fold"/>
</dbReference>
<dbReference type="AlphaFoldDB" id="A0A9W9W748"/>
<gene>
    <name evidence="5" type="ORF">N7509_001452</name>
</gene>
<feature type="compositionally biased region" description="Low complexity" evidence="3">
    <location>
        <begin position="260"/>
        <end position="278"/>
    </location>
</feature>
<dbReference type="GO" id="GO:0052689">
    <property type="term" value="F:carboxylic ester hydrolase activity"/>
    <property type="evidence" value="ECO:0007669"/>
    <property type="project" value="UniProtKB-ARBA"/>
</dbReference>
<proteinExistence type="predicted"/>
<dbReference type="SUPFAM" id="SSF53474">
    <property type="entry name" value="alpha/beta-Hydrolases"/>
    <property type="match status" value="1"/>
</dbReference>
<feature type="region of interest" description="Disordered" evidence="3">
    <location>
        <begin position="260"/>
        <end position="288"/>
    </location>
</feature>
<dbReference type="OrthoDB" id="2586582at2759"/>
<keyword evidence="1" id="KW-0378">Hydrolase</keyword>
<keyword evidence="2" id="KW-1015">Disulfide bond</keyword>
<comment type="caution">
    <text evidence="5">The sequence shown here is derived from an EMBL/GenBank/DDBJ whole genome shotgun (WGS) entry which is preliminary data.</text>
</comment>
<dbReference type="PANTHER" id="PTHR33630">
    <property type="entry name" value="CUTINASE RV1984C-RELATED-RELATED"/>
    <property type="match status" value="1"/>
</dbReference>
<feature type="compositionally biased region" description="Polar residues" evidence="3">
    <location>
        <begin position="279"/>
        <end position="288"/>
    </location>
</feature>
<dbReference type="GeneID" id="81365069"/>
<evidence type="ECO:0000256" key="3">
    <source>
        <dbReference type="SAM" id="MobiDB-lite"/>
    </source>
</evidence>
<dbReference type="PANTHER" id="PTHR33630:SF9">
    <property type="entry name" value="CUTINASE 4"/>
    <property type="match status" value="1"/>
</dbReference>
<dbReference type="GO" id="GO:0072330">
    <property type="term" value="P:monocarboxylic acid biosynthetic process"/>
    <property type="evidence" value="ECO:0007669"/>
    <property type="project" value="UniProtKB-ARBA"/>
</dbReference>
<feature type="chain" id="PRO_5040932722" description="Cutinase" evidence="4">
    <location>
        <begin position="17"/>
        <end position="310"/>
    </location>
</feature>
<dbReference type="Pfam" id="PF01083">
    <property type="entry name" value="Cutinase"/>
    <property type="match status" value="1"/>
</dbReference>
<name>A0A9W9W748_9EURO</name>
<keyword evidence="4" id="KW-0732">Signal</keyword>
<protein>
    <recommendedName>
        <fullName evidence="7">Cutinase</fullName>
    </recommendedName>
</protein>
<evidence type="ECO:0000313" key="6">
    <source>
        <dbReference type="Proteomes" id="UP001147747"/>
    </source>
</evidence>
<reference evidence="5" key="1">
    <citation type="submission" date="2022-12" db="EMBL/GenBank/DDBJ databases">
        <authorList>
            <person name="Petersen C."/>
        </authorList>
    </citation>
    <scope>NUCLEOTIDE SEQUENCE</scope>
    <source>
        <strain evidence="5">IBT 29677</strain>
    </source>
</reference>
<dbReference type="SMART" id="SM01110">
    <property type="entry name" value="Cutinase"/>
    <property type="match status" value="1"/>
</dbReference>
<dbReference type="InterPro" id="IPR000675">
    <property type="entry name" value="Cutinase/axe"/>
</dbReference>
<dbReference type="GO" id="GO:0017000">
    <property type="term" value="P:antibiotic biosynthetic process"/>
    <property type="evidence" value="ECO:0007669"/>
    <property type="project" value="UniProtKB-ARBA"/>
</dbReference>
<evidence type="ECO:0000256" key="1">
    <source>
        <dbReference type="ARBA" id="ARBA00022801"/>
    </source>
</evidence>
<organism evidence="5 6">
    <name type="scientific">Penicillium cosmopolitanum</name>
    <dbReference type="NCBI Taxonomy" id="1131564"/>
    <lineage>
        <taxon>Eukaryota</taxon>
        <taxon>Fungi</taxon>
        <taxon>Dikarya</taxon>
        <taxon>Ascomycota</taxon>
        <taxon>Pezizomycotina</taxon>
        <taxon>Eurotiomycetes</taxon>
        <taxon>Eurotiomycetidae</taxon>
        <taxon>Eurotiales</taxon>
        <taxon>Aspergillaceae</taxon>
        <taxon>Penicillium</taxon>
    </lineage>
</organism>
<evidence type="ECO:0000256" key="4">
    <source>
        <dbReference type="SAM" id="SignalP"/>
    </source>
</evidence>